<dbReference type="AlphaFoldDB" id="A0A074Z1L2"/>
<evidence type="ECO:0000313" key="1">
    <source>
        <dbReference type="EMBL" id="KER20941.1"/>
    </source>
</evidence>
<dbReference type="OrthoDB" id="10057092at2759"/>
<dbReference type="GeneID" id="20324795"/>
<dbReference type="Proteomes" id="UP000054324">
    <property type="component" value="Unassembled WGS sequence"/>
</dbReference>
<proteinExistence type="predicted"/>
<organism evidence="1 2">
    <name type="scientific">Opisthorchis viverrini</name>
    <name type="common">Southeast Asian liver fluke</name>
    <dbReference type="NCBI Taxonomy" id="6198"/>
    <lineage>
        <taxon>Eukaryota</taxon>
        <taxon>Metazoa</taxon>
        <taxon>Spiralia</taxon>
        <taxon>Lophotrochozoa</taxon>
        <taxon>Platyhelminthes</taxon>
        <taxon>Trematoda</taxon>
        <taxon>Digenea</taxon>
        <taxon>Opisthorchiida</taxon>
        <taxon>Opisthorchiata</taxon>
        <taxon>Opisthorchiidae</taxon>
        <taxon>Opisthorchis</taxon>
    </lineage>
</organism>
<dbReference type="RefSeq" id="XP_009175315.1">
    <property type="nucleotide sequence ID" value="XM_009177051.1"/>
</dbReference>
<reference evidence="1 2" key="1">
    <citation type="submission" date="2013-11" db="EMBL/GenBank/DDBJ databases">
        <title>Opisthorchis viverrini - life in the bile duct.</title>
        <authorList>
            <person name="Young N.D."/>
            <person name="Nagarajan N."/>
            <person name="Lin S.J."/>
            <person name="Korhonen P.K."/>
            <person name="Jex A.R."/>
            <person name="Hall R.S."/>
            <person name="Safavi-Hemami H."/>
            <person name="Kaewkong W."/>
            <person name="Bertrand D."/>
            <person name="Gao S."/>
            <person name="Seet Q."/>
            <person name="Wongkham S."/>
            <person name="Teh B.T."/>
            <person name="Wongkham C."/>
            <person name="Intapan P.M."/>
            <person name="Maleewong W."/>
            <person name="Yang X."/>
            <person name="Hu M."/>
            <person name="Wang Z."/>
            <person name="Hofmann A."/>
            <person name="Sternberg P.W."/>
            <person name="Tan P."/>
            <person name="Wang J."/>
            <person name="Gasser R.B."/>
        </authorList>
    </citation>
    <scope>NUCLEOTIDE SEQUENCE [LARGE SCALE GENOMIC DNA]</scope>
</reference>
<protein>
    <submittedName>
        <fullName evidence="1">Uncharacterized protein</fullName>
    </submittedName>
</protein>
<sequence>MALQNASEIPESYNRLRFIYEALYNSKARVLVRDYSVRHPMWTPGLILRRRGKVLYKIQVGPGKWIRHANQIRPTDAPILPTRPSELSLAMLLDTLDLGTIPGSQSVASSEAQFKHELQPRR</sequence>
<name>A0A074Z1L2_OPIVI</name>
<accession>A0A074Z1L2</accession>
<dbReference type="EMBL" id="KL597008">
    <property type="protein sequence ID" value="KER20941.1"/>
    <property type="molecule type" value="Genomic_DNA"/>
</dbReference>
<dbReference type="CTD" id="20324795"/>
<dbReference type="KEGG" id="ovi:T265_10627"/>
<keyword evidence="2" id="KW-1185">Reference proteome</keyword>
<evidence type="ECO:0000313" key="2">
    <source>
        <dbReference type="Proteomes" id="UP000054324"/>
    </source>
</evidence>
<gene>
    <name evidence="1" type="ORF">T265_10627</name>
</gene>